<dbReference type="Proteomes" id="UP000256601">
    <property type="component" value="Unassembled WGS sequence"/>
</dbReference>
<dbReference type="PANTHER" id="PTHR39460">
    <property type="entry name" value="EXPRESSED PROTEIN"/>
    <property type="match status" value="1"/>
</dbReference>
<dbReference type="InterPro" id="IPR056146">
    <property type="entry name" value="DUF7729"/>
</dbReference>
<dbReference type="OMA" id="WRANTTI"/>
<evidence type="ECO:0000313" key="2">
    <source>
        <dbReference type="EMBL" id="RDW28210.1"/>
    </source>
</evidence>
<dbReference type="Pfam" id="PF24855">
    <property type="entry name" value="DUF7729"/>
    <property type="match status" value="1"/>
</dbReference>
<feature type="domain" description="DUF7729" evidence="1">
    <location>
        <begin position="9"/>
        <end position="235"/>
    </location>
</feature>
<dbReference type="VEuPathDB" id="FungiDB:YALI0_E20911g"/>
<organism evidence="2 3">
    <name type="scientific">Yarrowia lipolytica</name>
    <name type="common">Candida lipolytica</name>
    <dbReference type="NCBI Taxonomy" id="4952"/>
    <lineage>
        <taxon>Eukaryota</taxon>
        <taxon>Fungi</taxon>
        <taxon>Dikarya</taxon>
        <taxon>Ascomycota</taxon>
        <taxon>Saccharomycotina</taxon>
        <taxon>Dipodascomycetes</taxon>
        <taxon>Dipodascales</taxon>
        <taxon>Dipodascales incertae sedis</taxon>
        <taxon>Yarrowia</taxon>
    </lineage>
</organism>
<accession>A0A371CDN4</accession>
<name>A0A371CDN4_YARLL</name>
<dbReference type="EMBL" id="KZ858954">
    <property type="protein sequence ID" value="RDW28210.1"/>
    <property type="molecule type" value="Genomic_DNA"/>
</dbReference>
<evidence type="ECO:0000259" key="1">
    <source>
        <dbReference type="Pfam" id="PF24855"/>
    </source>
</evidence>
<dbReference type="AlphaFoldDB" id="A0A371CDN4"/>
<gene>
    <name evidence="2" type="ORF">B0I71DRAFT_127754</name>
</gene>
<proteinExistence type="predicted"/>
<sequence length="278" mass="30433">MTILPANRMPRIFDSALGRSFSSTTCPQFFDQMLTNKTFTECFPMSFYLQSSSSYVATIRSATNNTKPLEDILDTSCNGISSFSDCTAIMNDLAQRMMQNATCGLDHQRNNSNVVQAYSNLVAYPVVYQTTCLKTDVSNSPAGVPTSPQNNGTEYCYINALYNEELASESFLYLLALGTSFPTGPGYGSPSCSDCTRQVMQIYHTFTGDSKQPIRQTYEGAARVIDQNCSAGFAPPDLLETEEKNNSKANAGVRTAHPTSIVNMLILSLFLSAVFTIL</sequence>
<evidence type="ECO:0000313" key="3">
    <source>
        <dbReference type="Proteomes" id="UP000256601"/>
    </source>
</evidence>
<dbReference type="VEuPathDB" id="FungiDB:YALI1_E24824g"/>
<dbReference type="PANTHER" id="PTHR39460:SF1">
    <property type="entry name" value="C6 TRANSCRIPTION FACTOR"/>
    <property type="match status" value="1"/>
</dbReference>
<reference evidence="2 3" key="1">
    <citation type="submission" date="2018-07" db="EMBL/GenBank/DDBJ databases">
        <title>Draft Genome Assemblies for Five Robust Yarrowia lipolytica Strains Exhibiting High Lipid Production and Pentose Sugar Utilization and Sugar Alcohol Secretion from Undetoxified Lignocellulosic Biomass Hydrolysates.</title>
        <authorList>
            <consortium name="DOE Joint Genome Institute"/>
            <person name="Walker C."/>
            <person name="Ryu S."/>
            <person name="Na H."/>
            <person name="Zane M."/>
            <person name="LaButti K."/>
            <person name="Lipzen A."/>
            <person name="Haridas S."/>
            <person name="Barry K."/>
            <person name="Grigoriev I.V."/>
            <person name="Quarterman J."/>
            <person name="Slininger P."/>
            <person name="Dien B."/>
            <person name="Trinh C.T."/>
        </authorList>
    </citation>
    <scope>NUCLEOTIDE SEQUENCE [LARGE SCALE GENOMIC DNA]</scope>
    <source>
        <strain evidence="2 3">YB392</strain>
    </source>
</reference>
<protein>
    <recommendedName>
        <fullName evidence="1">DUF7729 domain-containing protein</fullName>
    </recommendedName>
</protein>